<dbReference type="SUPFAM" id="SSF52980">
    <property type="entry name" value="Restriction endonuclease-like"/>
    <property type="match status" value="1"/>
</dbReference>
<keyword evidence="3" id="KW-1185">Reference proteome</keyword>
<dbReference type="GO" id="GO:0003676">
    <property type="term" value="F:nucleic acid binding"/>
    <property type="evidence" value="ECO:0007669"/>
    <property type="project" value="InterPro"/>
</dbReference>
<reference evidence="2 3" key="1">
    <citation type="submission" date="2018-10" db="EMBL/GenBank/DDBJ databases">
        <title>Co-occurring genomic capacity for anaerobic methane metabolism and dissimilatory sulfite reduction discovered in the Korarchaeota.</title>
        <authorList>
            <person name="Mckay L.J."/>
            <person name="Dlakic M."/>
            <person name="Fields M.W."/>
            <person name="Delmont T.O."/>
            <person name="Eren A.M."/>
            <person name="Jay Z.J."/>
            <person name="Klingelsmith K.B."/>
            <person name="Rusch D.B."/>
            <person name="Inskeep W.P."/>
        </authorList>
    </citation>
    <scope>NUCLEOTIDE SEQUENCE [LARGE SCALE GENOMIC DNA]</scope>
    <source>
        <strain evidence="2 3">MDKW</strain>
    </source>
</reference>
<dbReference type="Pfam" id="PF01870">
    <property type="entry name" value="Hjc"/>
    <property type="match status" value="1"/>
</dbReference>
<dbReference type="InterPro" id="IPR011335">
    <property type="entry name" value="Restrct_endonuc-II-like"/>
</dbReference>
<name>A0A429GZ37_9CREN</name>
<evidence type="ECO:0000313" key="3">
    <source>
        <dbReference type="Proteomes" id="UP000277582"/>
    </source>
</evidence>
<protein>
    <recommendedName>
        <fullName evidence="4">Holliday junction resolvase</fullName>
    </recommendedName>
</protein>
<dbReference type="OrthoDB" id="34330at2157"/>
<gene>
    <name evidence="2" type="ORF">D6D85_00365</name>
</gene>
<dbReference type="InterPro" id="IPR011856">
    <property type="entry name" value="tRNA_endonuc-like_dom_sf"/>
</dbReference>
<dbReference type="AlphaFoldDB" id="A0A429GZ37"/>
<evidence type="ECO:0008006" key="4">
    <source>
        <dbReference type="Google" id="ProtNLM"/>
    </source>
</evidence>
<dbReference type="RefSeq" id="WP_125670050.1">
    <property type="nucleotide sequence ID" value="NZ_RCOS01000007.1"/>
</dbReference>
<comment type="catalytic activity">
    <reaction evidence="1">
        <text>Endonucleolytic cleavage at a junction such as a reciprocal single-stranded crossover between two homologous DNA duplexes (Holliday junction).</text>
        <dbReference type="EC" id="3.1.21.10"/>
    </reaction>
</comment>
<sequence>MSHKYRYKRGRKFEYRVMRYIEKEGIDGKKNVAVFRLAGSKPTDLIAISDGKAYLIECKTNCYLPPDDRKKLKELEKITGSKVFVAMRKERSIIMKKLDDIVQG</sequence>
<proteinExistence type="predicted"/>
<evidence type="ECO:0000256" key="1">
    <source>
        <dbReference type="ARBA" id="ARBA00029354"/>
    </source>
</evidence>
<evidence type="ECO:0000313" key="2">
    <source>
        <dbReference type="EMBL" id="RSN79022.1"/>
    </source>
</evidence>
<dbReference type="Gene3D" id="3.40.1350.10">
    <property type="match status" value="1"/>
</dbReference>
<dbReference type="Proteomes" id="UP000277582">
    <property type="component" value="Unassembled WGS sequence"/>
</dbReference>
<organism evidence="2 3">
    <name type="scientific">Candidatus Methanodesulfokora washburnensis</name>
    <dbReference type="NCBI Taxonomy" id="2478471"/>
    <lineage>
        <taxon>Archaea</taxon>
        <taxon>Thermoproteota</taxon>
        <taxon>Candidatus Korarchaeia</taxon>
        <taxon>Candidatus Korarchaeia incertae sedis</taxon>
        <taxon>Candidatus Methanodesulfokora</taxon>
    </lineage>
</organism>
<dbReference type="InterPro" id="IPR002732">
    <property type="entry name" value="Hjc"/>
</dbReference>
<dbReference type="EMBL" id="RCOS01000007">
    <property type="protein sequence ID" value="RSN79022.1"/>
    <property type="molecule type" value="Genomic_DNA"/>
</dbReference>
<accession>A0A429GZ37</accession>
<dbReference type="GO" id="GO:0008821">
    <property type="term" value="F:crossover junction DNA endonuclease activity"/>
    <property type="evidence" value="ECO:0007669"/>
    <property type="project" value="UniProtKB-EC"/>
</dbReference>
<comment type="caution">
    <text evidence="2">The sequence shown here is derived from an EMBL/GenBank/DDBJ whole genome shotgun (WGS) entry which is preliminary data.</text>
</comment>